<dbReference type="EMBL" id="MK962632">
    <property type="protein sequence ID" value="QDH84189.1"/>
    <property type="molecule type" value="Genomic_DNA"/>
</dbReference>
<gene>
    <name evidence="2" type="ORF">Axy13_036</name>
</gene>
<evidence type="ECO:0000313" key="2">
    <source>
        <dbReference type="EMBL" id="QDH84189.1"/>
    </source>
</evidence>
<proteinExistence type="predicted"/>
<feature type="region of interest" description="Disordered" evidence="1">
    <location>
        <begin position="118"/>
        <end position="195"/>
    </location>
</feature>
<dbReference type="Proteomes" id="UP000318967">
    <property type="component" value="Segment"/>
</dbReference>
<feature type="compositionally biased region" description="Basic and acidic residues" evidence="1">
    <location>
        <begin position="125"/>
        <end position="137"/>
    </location>
</feature>
<evidence type="ECO:0000313" key="3">
    <source>
        <dbReference type="Proteomes" id="UP000318967"/>
    </source>
</evidence>
<name>A0A514CUN7_9CAUD</name>
<organism evidence="2 3">
    <name type="scientific">Achromobacter phage vB_AxyP_19-32_Axy13</name>
    <dbReference type="NCBI Taxonomy" id="2591044"/>
    <lineage>
        <taxon>Viruses</taxon>
        <taxon>Duplodnaviria</taxon>
        <taxon>Heunggongvirae</taxon>
        <taxon>Uroviricota</taxon>
        <taxon>Caudoviricetes</taxon>
        <taxon>Schitoviridae</taxon>
        <taxon>Rothmandenesvirinae</taxon>
        <taxon>Inbricusvirus</taxon>
        <taxon>Inbricusvirus inbricus</taxon>
    </lineage>
</organism>
<evidence type="ECO:0000256" key="1">
    <source>
        <dbReference type="SAM" id="MobiDB-lite"/>
    </source>
</evidence>
<accession>A0A514CUN7</accession>
<sequence>MSKVFRVNRKAHDEDILRMNYVGLSLGTIAKTLGVHPTTVTLRLQSLNVNPADTRRTFMENVLKPVPDTVTDWLADQLGPTYQIREFVRDLLVKAYNERNLNPGTAYERHLAKYGGVVPQVHPDTQPEEHLDADRGPLRGSAGDGHRTDGDDPGSSGGTARSPSGAEGTGRPDEDGPDGSDLPAGEPSEPAGQSV</sequence>
<reference evidence="2 3" key="1">
    <citation type="submission" date="2019-05" db="EMBL/GenBank/DDBJ databases">
        <title>Complete genome sequence of sixteen phages from Abidjan, cote d'Ivoire, isolated on a single strain of Achromobacter xylosoxidans.</title>
        <authorList>
            <person name="Essoh C."/>
            <person name="Vernadet J.-P."/>
            <person name="Vergnaud G."/>
            <person name="Pourcel C."/>
        </authorList>
    </citation>
    <scope>NUCLEOTIDE SEQUENCE [LARGE SCALE GENOMIC DNA]</scope>
</reference>
<protein>
    <submittedName>
        <fullName evidence="2">Uncharacterized protein</fullName>
    </submittedName>
</protein>